<feature type="compositionally biased region" description="Polar residues" evidence="6">
    <location>
        <begin position="297"/>
        <end position="308"/>
    </location>
</feature>
<dbReference type="InterPro" id="IPR017930">
    <property type="entry name" value="Myb_dom"/>
</dbReference>
<protein>
    <submittedName>
        <fullName evidence="10">Transcription factor DIVARICATA-like</fullName>
    </submittedName>
</protein>
<dbReference type="FunFam" id="1.10.10.60:FF:000009">
    <property type="entry name" value="transcription factor MYB1R1"/>
    <property type="match status" value="1"/>
</dbReference>
<feature type="domain" description="Myb-like" evidence="7">
    <location>
        <begin position="130"/>
        <end position="182"/>
    </location>
</feature>
<feature type="domain" description="HTH myb-type" evidence="9">
    <location>
        <begin position="132"/>
        <end position="186"/>
    </location>
</feature>
<evidence type="ECO:0000256" key="2">
    <source>
        <dbReference type="ARBA" id="ARBA00023015"/>
    </source>
</evidence>
<evidence type="ECO:0000256" key="3">
    <source>
        <dbReference type="ARBA" id="ARBA00023125"/>
    </source>
</evidence>
<feature type="domain" description="SANT" evidence="8">
    <location>
        <begin position="138"/>
        <end position="186"/>
    </location>
</feature>
<accession>A0A834T6R0</accession>
<dbReference type="PROSITE" id="PS50090">
    <property type="entry name" value="MYB_LIKE"/>
    <property type="match status" value="1"/>
</dbReference>
<dbReference type="OrthoDB" id="118550at2759"/>
<comment type="caution">
    <text evidence="10">The sequence shown here is derived from an EMBL/GenBank/DDBJ whole genome shotgun (WGS) entry which is preliminary data.</text>
</comment>
<keyword evidence="3" id="KW-0238">DNA-binding</keyword>
<feature type="compositionally biased region" description="Basic and acidic residues" evidence="6">
    <location>
        <begin position="20"/>
        <end position="30"/>
    </location>
</feature>
<dbReference type="PROSITE" id="PS51294">
    <property type="entry name" value="HTH_MYB"/>
    <property type="match status" value="1"/>
</dbReference>
<evidence type="ECO:0000256" key="4">
    <source>
        <dbReference type="ARBA" id="ARBA00023163"/>
    </source>
</evidence>
<evidence type="ECO:0000256" key="6">
    <source>
        <dbReference type="SAM" id="MobiDB-lite"/>
    </source>
</evidence>
<dbReference type="Pfam" id="PF00249">
    <property type="entry name" value="Myb_DNA-binding"/>
    <property type="match status" value="1"/>
</dbReference>
<feature type="compositionally biased region" description="Low complexity" evidence="6">
    <location>
        <begin position="309"/>
        <end position="391"/>
    </location>
</feature>
<evidence type="ECO:0000259" key="7">
    <source>
        <dbReference type="PROSITE" id="PS50090"/>
    </source>
</evidence>
<feature type="compositionally biased region" description="Polar residues" evidence="6">
    <location>
        <begin position="392"/>
        <end position="444"/>
    </location>
</feature>
<dbReference type="GO" id="GO:0003677">
    <property type="term" value="F:DNA binding"/>
    <property type="evidence" value="ECO:0007669"/>
    <property type="project" value="UniProtKB-KW"/>
</dbReference>
<feature type="region of interest" description="Disordered" evidence="6">
    <location>
        <begin position="202"/>
        <end position="475"/>
    </location>
</feature>
<evidence type="ECO:0000256" key="5">
    <source>
        <dbReference type="ARBA" id="ARBA00023242"/>
    </source>
</evidence>
<keyword evidence="11" id="KW-1185">Reference proteome</keyword>
<dbReference type="NCBIfam" id="TIGR01557">
    <property type="entry name" value="myb_SHAQKYF"/>
    <property type="match status" value="1"/>
</dbReference>
<keyword evidence="4" id="KW-0804">Transcription</keyword>
<dbReference type="SUPFAM" id="SSF46689">
    <property type="entry name" value="Homeodomain-like"/>
    <property type="match status" value="2"/>
</dbReference>
<feature type="compositionally biased region" description="Low complexity" evidence="6">
    <location>
        <begin position="282"/>
        <end position="296"/>
    </location>
</feature>
<dbReference type="FunFam" id="1.10.10.60:FF:000154">
    <property type="entry name" value="Transcription factor SRM1"/>
    <property type="match status" value="1"/>
</dbReference>
<dbReference type="PANTHER" id="PTHR44042">
    <property type="entry name" value="DUPLICATED HOMEODOMAIN-LIKE SUPERFAMILY PROTEIN-RELATED"/>
    <property type="match status" value="1"/>
</dbReference>
<feature type="compositionally biased region" description="Low complexity" evidence="6">
    <location>
        <begin position="215"/>
        <end position="225"/>
    </location>
</feature>
<evidence type="ECO:0000313" key="11">
    <source>
        <dbReference type="Proteomes" id="UP000634136"/>
    </source>
</evidence>
<feature type="compositionally biased region" description="Low complexity" evidence="6">
    <location>
        <begin position="451"/>
        <end position="475"/>
    </location>
</feature>
<gene>
    <name evidence="10" type="ORF">G2W53_030044</name>
</gene>
<dbReference type="InterPro" id="IPR001005">
    <property type="entry name" value="SANT/Myb"/>
</dbReference>
<comment type="subcellular location">
    <subcellularLocation>
        <location evidence="1">Nucleus</location>
    </subcellularLocation>
</comment>
<feature type="region of interest" description="Disordered" evidence="6">
    <location>
        <begin position="1"/>
        <end position="30"/>
    </location>
</feature>
<evidence type="ECO:0000313" key="10">
    <source>
        <dbReference type="EMBL" id="KAF7816075.1"/>
    </source>
</evidence>
<dbReference type="InterPro" id="IPR006447">
    <property type="entry name" value="Myb_dom_plants"/>
</dbReference>
<sequence length="542" mass="61714">MRIPSNSPDMIRNPNLTAEENERNESSRWSAEDNKIFERALALYDKNSADYLQKVAAAVPGKTIGDVKRQIEVLMEDIQNIEAGFVVMPNYDKAIPGFSWDYGVNSAPTFQVSEEPYGRRPCPSMRYTESGRKKGVPWTEEEHRMFLVGLEKCGKGDWRTISRVFVVTRTPTQVASHAQKFFIRQNTAGKERRRASIHDITTPMCTPNHIHHHTTSPPISIPPHTCQRHTFSSHASPQHFHHSSSQPPPPQHFHHSSFPQHFNRSSSPRHFLQSFPPQHFNQSSSPQQIIQSSSPQHFNQSFPPQHFNQSSPPQQIIQSSSPQQFNQSSSPQQIIQSLSTQQFNQSCSPQQFNQSSSPQQFNHSYAPQQIIQSSSTQQFNQSSSTQQFNQSCSPQQFNQSYSPQQFNQSCSPQQFNHSSSTQQFNQSCSPQQFNQSYSPEQFNQSFPPPHLVSHSSSPQQFHHHSSSPSQFQWSQQQHNVGGVVMDDALGDVPAHDDGNNGTLMLHPYVSQEFKMSDDQMRRLDDLVRLTQSQNMRRNGHAV</sequence>
<dbReference type="SMART" id="SM00717">
    <property type="entry name" value="SANT"/>
    <property type="match status" value="2"/>
</dbReference>
<dbReference type="GO" id="GO:0005634">
    <property type="term" value="C:nucleus"/>
    <property type="evidence" value="ECO:0007669"/>
    <property type="project" value="UniProtKB-SubCell"/>
</dbReference>
<proteinExistence type="predicted"/>
<dbReference type="EMBL" id="JAAIUW010000009">
    <property type="protein sequence ID" value="KAF7816075.1"/>
    <property type="molecule type" value="Genomic_DNA"/>
</dbReference>
<organism evidence="10 11">
    <name type="scientific">Senna tora</name>
    <dbReference type="NCBI Taxonomy" id="362788"/>
    <lineage>
        <taxon>Eukaryota</taxon>
        <taxon>Viridiplantae</taxon>
        <taxon>Streptophyta</taxon>
        <taxon>Embryophyta</taxon>
        <taxon>Tracheophyta</taxon>
        <taxon>Spermatophyta</taxon>
        <taxon>Magnoliopsida</taxon>
        <taxon>eudicotyledons</taxon>
        <taxon>Gunneridae</taxon>
        <taxon>Pentapetalae</taxon>
        <taxon>rosids</taxon>
        <taxon>fabids</taxon>
        <taxon>Fabales</taxon>
        <taxon>Fabaceae</taxon>
        <taxon>Caesalpinioideae</taxon>
        <taxon>Cassia clade</taxon>
        <taxon>Senna</taxon>
    </lineage>
</organism>
<dbReference type="CDD" id="cd00167">
    <property type="entry name" value="SANT"/>
    <property type="match status" value="1"/>
</dbReference>
<evidence type="ECO:0000256" key="1">
    <source>
        <dbReference type="ARBA" id="ARBA00004123"/>
    </source>
</evidence>
<evidence type="ECO:0000259" key="9">
    <source>
        <dbReference type="PROSITE" id="PS51294"/>
    </source>
</evidence>
<evidence type="ECO:0000259" key="8">
    <source>
        <dbReference type="PROSITE" id="PS51293"/>
    </source>
</evidence>
<name>A0A834T6R0_9FABA</name>
<dbReference type="InterPro" id="IPR009057">
    <property type="entry name" value="Homeodomain-like_sf"/>
</dbReference>
<dbReference type="PANTHER" id="PTHR44042:SF41">
    <property type="entry name" value="DUPLICATED HOMEODOMAIN-LIKE SUPERFAMILY PROTEIN-RELATED"/>
    <property type="match status" value="1"/>
</dbReference>
<reference evidence="10" key="1">
    <citation type="submission" date="2020-09" db="EMBL/GenBank/DDBJ databases">
        <title>Genome-Enabled Discovery of Anthraquinone Biosynthesis in Senna tora.</title>
        <authorList>
            <person name="Kang S.-H."/>
            <person name="Pandey R.P."/>
            <person name="Lee C.-M."/>
            <person name="Sim J.-S."/>
            <person name="Jeong J.-T."/>
            <person name="Choi B.-S."/>
            <person name="Jung M."/>
            <person name="Ginzburg D."/>
            <person name="Zhao K."/>
            <person name="Won S.Y."/>
            <person name="Oh T.-J."/>
            <person name="Yu Y."/>
            <person name="Kim N.-H."/>
            <person name="Lee O.R."/>
            <person name="Lee T.-H."/>
            <person name="Bashyal P."/>
            <person name="Kim T.-S."/>
            <person name="Lee W.-H."/>
            <person name="Kawkins C."/>
            <person name="Kim C.-K."/>
            <person name="Kim J.S."/>
            <person name="Ahn B.O."/>
            <person name="Rhee S.Y."/>
            <person name="Sohng J.K."/>
        </authorList>
    </citation>
    <scope>NUCLEOTIDE SEQUENCE</scope>
    <source>
        <tissue evidence="10">Leaf</tissue>
    </source>
</reference>
<dbReference type="PROSITE" id="PS51293">
    <property type="entry name" value="SANT"/>
    <property type="match status" value="1"/>
</dbReference>
<dbReference type="AlphaFoldDB" id="A0A834T6R0"/>
<dbReference type="Gene3D" id="1.10.10.60">
    <property type="entry name" value="Homeodomain-like"/>
    <property type="match status" value="2"/>
</dbReference>
<dbReference type="Proteomes" id="UP000634136">
    <property type="component" value="Unassembled WGS sequence"/>
</dbReference>
<dbReference type="InterPro" id="IPR017884">
    <property type="entry name" value="SANT_dom"/>
</dbReference>
<keyword evidence="2" id="KW-0805">Transcription regulation</keyword>
<keyword evidence="5" id="KW-0539">Nucleus</keyword>